<evidence type="ECO:0000313" key="4">
    <source>
        <dbReference type="EMBL" id="QDU22514.1"/>
    </source>
</evidence>
<dbReference type="AlphaFoldDB" id="A0A517XYC5"/>
<dbReference type="Pfam" id="PF20434">
    <property type="entry name" value="BD-FAE"/>
    <property type="match status" value="1"/>
</dbReference>
<evidence type="ECO:0000259" key="3">
    <source>
        <dbReference type="Pfam" id="PF20434"/>
    </source>
</evidence>
<dbReference type="PANTHER" id="PTHR48081:SF6">
    <property type="entry name" value="PEPTIDASE S9 PROLYL OLIGOPEPTIDASE CATALYTIC DOMAIN-CONTAINING PROTEIN"/>
    <property type="match status" value="1"/>
</dbReference>
<keyword evidence="2" id="KW-0732">Signal</keyword>
<keyword evidence="1 4" id="KW-0378">Hydrolase</keyword>
<protein>
    <submittedName>
        <fullName evidence="4">Acetylxylan esterase</fullName>
        <ecNumber evidence="4">3.1.1.72</ecNumber>
    </submittedName>
</protein>
<keyword evidence="5" id="KW-1185">Reference proteome</keyword>
<dbReference type="InterPro" id="IPR029058">
    <property type="entry name" value="AB_hydrolase_fold"/>
</dbReference>
<dbReference type="OrthoDB" id="9794725at2"/>
<dbReference type="EC" id="3.1.1.72" evidence="4"/>
<organism evidence="4 5">
    <name type="scientific">Urbifossiella limnaea</name>
    <dbReference type="NCBI Taxonomy" id="2528023"/>
    <lineage>
        <taxon>Bacteria</taxon>
        <taxon>Pseudomonadati</taxon>
        <taxon>Planctomycetota</taxon>
        <taxon>Planctomycetia</taxon>
        <taxon>Gemmatales</taxon>
        <taxon>Gemmataceae</taxon>
        <taxon>Urbifossiella</taxon>
    </lineage>
</organism>
<proteinExistence type="predicted"/>
<feature type="signal peptide" evidence="2">
    <location>
        <begin position="1"/>
        <end position="20"/>
    </location>
</feature>
<gene>
    <name evidence="4" type="primary">axeA1_4</name>
    <name evidence="4" type="ORF">ETAA1_44960</name>
</gene>
<feature type="domain" description="BD-FAE-like" evidence="3">
    <location>
        <begin position="69"/>
        <end position="181"/>
    </location>
</feature>
<dbReference type="Proteomes" id="UP000319576">
    <property type="component" value="Chromosome"/>
</dbReference>
<reference evidence="4 5" key="1">
    <citation type="submission" date="2019-02" db="EMBL/GenBank/DDBJ databases">
        <title>Deep-cultivation of Planctomycetes and their phenomic and genomic characterization uncovers novel biology.</title>
        <authorList>
            <person name="Wiegand S."/>
            <person name="Jogler M."/>
            <person name="Boedeker C."/>
            <person name="Pinto D."/>
            <person name="Vollmers J."/>
            <person name="Rivas-Marin E."/>
            <person name="Kohn T."/>
            <person name="Peeters S.H."/>
            <person name="Heuer A."/>
            <person name="Rast P."/>
            <person name="Oberbeckmann S."/>
            <person name="Bunk B."/>
            <person name="Jeske O."/>
            <person name="Meyerdierks A."/>
            <person name="Storesund J.E."/>
            <person name="Kallscheuer N."/>
            <person name="Luecker S."/>
            <person name="Lage O.M."/>
            <person name="Pohl T."/>
            <person name="Merkel B.J."/>
            <person name="Hornburger P."/>
            <person name="Mueller R.-W."/>
            <person name="Bruemmer F."/>
            <person name="Labrenz M."/>
            <person name="Spormann A.M."/>
            <person name="Op den Camp H."/>
            <person name="Overmann J."/>
            <person name="Amann R."/>
            <person name="Jetten M.S.M."/>
            <person name="Mascher T."/>
            <person name="Medema M.H."/>
            <person name="Devos D.P."/>
            <person name="Kaster A.-K."/>
            <person name="Ovreas L."/>
            <person name="Rohde M."/>
            <person name="Galperin M.Y."/>
            <person name="Jogler C."/>
        </authorList>
    </citation>
    <scope>NUCLEOTIDE SEQUENCE [LARGE SCALE GENOMIC DNA]</scope>
    <source>
        <strain evidence="4 5">ETA_A1</strain>
    </source>
</reference>
<dbReference type="InterPro" id="IPR050300">
    <property type="entry name" value="GDXG_lipolytic_enzyme"/>
</dbReference>
<evidence type="ECO:0000313" key="5">
    <source>
        <dbReference type="Proteomes" id="UP000319576"/>
    </source>
</evidence>
<dbReference type="EMBL" id="CP036273">
    <property type="protein sequence ID" value="QDU22514.1"/>
    <property type="molecule type" value="Genomic_DNA"/>
</dbReference>
<dbReference type="InterPro" id="IPR049492">
    <property type="entry name" value="BD-FAE-like_dom"/>
</dbReference>
<dbReference type="KEGG" id="uli:ETAA1_44960"/>
<dbReference type="RefSeq" id="WP_145242309.1">
    <property type="nucleotide sequence ID" value="NZ_CP036273.1"/>
</dbReference>
<evidence type="ECO:0000256" key="2">
    <source>
        <dbReference type="SAM" id="SignalP"/>
    </source>
</evidence>
<feature type="chain" id="PRO_5022208061" evidence="2">
    <location>
        <begin position="21"/>
        <end position="296"/>
    </location>
</feature>
<dbReference type="GO" id="GO:0046555">
    <property type="term" value="F:acetylxylan esterase activity"/>
    <property type="evidence" value="ECO:0007669"/>
    <property type="project" value="UniProtKB-EC"/>
</dbReference>
<evidence type="ECO:0000256" key="1">
    <source>
        <dbReference type="ARBA" id="ARBA00022801"/>
    </source>
</evidence>
<dbReference type="SUPFAM" id="SSF53474">
    <property type="entry name" value="alpha/beta-Hydrolases"/>
    <property type="match status" value="1"/>
</dbReference>
<dbReference type="Gene3D" id="3.40.50.1820">
    <property type="entry name" value="alpha/beta hydrolase"/>
    <property type="match status" value="1"/>
</dbReference>
<name>A0A517XYC5_9BACT</name>
<accession>A0A517XYC5</accession>
<sequence precursor="true">MRRLLFTAALAALLPAAVPAADPAAAIDLWPGKAPGETKDIGPEVYNEPKAGQIDVKRLANVSKPQLLVYPAPKGKANGTAVIVAPGGGYSILAFEHEGTQTCEWLNSLGVTAFLLKYRVPKRAMQLPDNLAAIQDAQRAVSLVRSKAADWNLDPNRIGMLGFSAGGNLTAWAALTEKRHYDAIDDADKASSRPSFAALIYPAYLTDKDGKLKAEYPVTKASPPMFMAHAHDDNVTPVGSVAMYLALQKAGVPAEVHVYERGGHGYGMRAGPNPVSSWPARCADWLKTRGYLDAKK</sequence>
<dbReference type="PANTHER" id="PTHR48081">
    <property type="entry name" value="AB HYDROLASE SUPERFAMILY PROTEIN C4A8.06C"/>
    <property type="match status" value="1"/>
</dbReference>